<comment type="caution">
    <text evidence="1">The sequence shown here is derived from an EMBL/GenBank/DDBJ whole genome shotgun (WGS) entry which is preliminary data.</text>
</comment>
<protein>
    <submittedName>
        <fullName evidence="1">Uncharacterized protein</fullName>
    </submittedName>
</protein>
<proteinExistence type="predicted"/>
<evidence type="ECO:0000313" key="1">
    <source>
        <dbReference type="EMBL" id="NVL10975.1"/>
    </source>
</evidence>
<dbReference type="RefSeq" id="WP_176534005.1">
    <property type="nucleotide sequence ID" value="NZ_CP088022.1"/>
</dbReference>
<organism evidence="1">
    <name type="scientific">Bradyrhizobium quebecense</name>
    <dbReference type="NCBI Taxonomy" id="2748629"/>
    <lineage>
        <taxon>Bacteria</taxon>
        <taxon>Pseudomonadati</taxon>
        <taxon>Pseudomonadota</taxon>
        <taxon>Alphaproteobacteria</taxon>
        <taxon>Hyphomicrobiales</taxon>
        <taxon>Nitrobacteraceae</taxon>
        <taxon>Bradyrhizobium</taxon>
    </lineage>
</organism>
<name>A0A973WXH0_9BRAD</name>
<accession>A0A973WXH0</accession>
<reference evidence="1" key="1">
    <citation type="submission" date="2020-06" db="EMBL/GenBank/DDBJ databases">
        <title>Whole Genome Sequence of Bradyrhizobium sp. Strain 66S1MB.</title>
        <authorList>
            <person name="Bromfield E."/>
            <person name="Cloutier S."/>
        </authorList>
    </citation>
    <scope>NUCLEOTIDE SEQUENCE</scope>
    <source>
        <strain evidence="1">66S1MB</strain>
    </source>
</reference>
<dbReference type="EMBL" id="JABWSX010000001">
    <property type="protein sequence ID" value="NVL10975.1"/>
    <property type="molecule type" value="Genomic_DNA"/>
</dbReference>
<gene>
    <name evidence="1" type="ORF">HU230_36075</name>
</gene>
<dbReference type="AlphaFoldDB" id="A0A973WXH0"/>
<sequence>MSSPISTSFRRGQRSRLADRLLNEARVKFADTILSPEHACGAEMTTAILDMSNDAALMCGCAMRSHAIVDVDAATVEMQLHVRLVVDHLAVQMRMQRALRLALHARLDRRCSHVLRLAVGSRNVGHVGLTISGAVAHHVELSMLKDVTGWRAGSVGIGSHLLFSFPKW</sequence>